<dbReference type="EMBL" id="JAUHHV010000006">
    <property type="protein sequence ID" value="KAK1421766.1"/>
    <property type="molecule type" value="Genomic_DNA"/>
</dbReference>
<dbReference type="AlphaFoldDB" id="A0AAD8KII6"/>
<evidence type="ECO:0008006" key="3">
    <source>
        <dbReference type="Google" id="ProtNLM"/>
    </source>
</evidence>
<accession>A0AAD8KII6</accession>
<comment type="caution">
    <text evidence="1">The sequence shown here is derived from an EMBL/GenBank/DDBJ whole genome shotgun (WGS) entry which is preliminary data.</text>
</comment>
<proteinExistence type="predicted"/>
<dbReference type="Proteomes" id="UP001229421">
    <property type="component" value="Unassembled WGS sequence"/>
</dbReference>
<keyword evidence="2" id="KW-1185">Reference proteome</keyword>
<reference evidence="1" key="1">
    <citation type="journal article" date="2023" name="bioRxiv">
        <title>Improved chromosome-level genome assembly for marigold (Tagetes erecta).</title>
        <authorList>
            <person name="Jiang F."/>
            <person name="Yuan L."/>
            <person name="Wang S."/>
            <person name="Wang H."/>
            <person name="Xu D."/>
            <person name="Wang A."/>
            <person name="Fan W."/>
        </authorList>
    </citation>
    <scope>NUCLEOTIDE SEQUENCE</scope>
    <source>
        <strain evidence="1">WSJ</strain>
        <tissue evidence="1">Leaf</tissue>
    </source>
</reference>
<name>A0AAD8KII6_TARER</name>
<sequence>MSIRKLDTCPFDLLLKEKEAICLKEFREASTDEEYFIKQKAKVNWLDKGDSNTKYFHNILKCKNNKRMINSVVRQDGTVLEGVDMINEFVCFYENFLGGDHNLPDYLDSSIFFKEIGY</sequence>
<protein>
    <recommendedName>
        <fullName evidence="3">RNA-directed DNA polymerase, eukaryota, reverse transcriptase zinc-binding domain protein</fullName>
    </recommendedName>
</protein>
<evidence type="ECO:0000313" key="2">
    <source>
        <dbReference type="Proteomes" id="UP001229421"/>
    </source>
</evidence>
<evidence type="ECO:0000313" key="1">
    <source>
        <dbReference type="EMBL" id="KAK1421766.1"/>
    </source>
</evidence>
<organism evidence="1 2">
    <name type="scientific">Tagetes erecta</name>
    <name type="common">African marigold</name>
    <dbReference type="NCBI Taxonomy" id="13708"/>
    <lineage>
        <taxon>Eukaryota</taxon>
        <taxon>Viridiplantae</taxon>
        <taxon>Streptophyta</taxon>
        <taxon>Embryophyta</taxon>
        <taxon>Tracheophyta</taxon>
        <taxon>Spermatophyta</taxon>
        <taxon>Magnoliopsida</taxon>
        <taxon>eudicotyledons</taxon>
        <taxon>Gunneridae</taxon>
        <taxon>Pentapetalae</taxon>
        <taxon>asterids</taxon>
        <taxon>campanulids</taxon>
        <taxon>Asterales</taxon>
        <taxon>Asteraceae</taxon>
        <taxon>Asteroideae</taxon>
        <taxon>Heliantheae alliance</taxon>
        <taxon>Tageteae</taxon>
        <taxon>Tagetes</taxon>
    </lineage>
</organism>
<gene>
    <name evidence="1" type="ORF">QVD17_24377</name>
</gene>